<evidence type="ECO:0000313" key="2">
    <source>
        <dbReference type="Proteomes" id="UP000712600"/>
    </source>
</evidence>
<name>A0A8S9S6T2_BRACR</name>
<protein>
    <submittedName>
        <fullName evidence="1">Uncharacterized protein</fullName>
    </submittedName>
</protein>
<sequence>MGNRIPGIKRESARVIQHAGKEKPQDALNSIRSLFRSIHASIKSCFDASIQKLLIRKHQSSRLHRLQDTFRSPALLHLRQEISGSIAPDPGYSLSSMTKSSNKGKTVGEKYSGIEFLQTPGRTPASGSPLRGTPVPRYETEVAAVRAKVAELEKIRDRDICRGSRAARREVANGFLEVLASLEKRWVDKKKEVSAEIQLHKLVANLDLLNEIKNEGLVVDEEIVRLEEMEKDCEVTASWAAVPDWSVADLDLPQISEDSVVNDAPVSSSSGEGASS</sequence>
<dbReference type="AlphaFoldDB" id="A0A8S9S6T2"/>
<dbReference type="InterPro" id="IPR012436">
    <property type="entry name" value="DUF1633"/>
</dbReference>
<dbReference type="Pfam" id="PF07794">
    <property type="entry name" value="DUF1633"/>
    <property type="match status" value="1"/>
</dbReference>
<organism evidence="1 2">
    <name type="scientific">Brassica cretica</name>
    <name type="common">Mustard</name>
    <dbReference type="NCBI Taxonomy" id="69181"/>
    <lineage>
        <taxon>Eukaryota</taxon>
        <taxon>Viridiplantae</taxon>
        <taxon>Streptophyta</taxon>
        <taxon>Embryophyta</taxon>
        <taxon>Tracheophyta</taxon>
        <taxon>Spermatophyta</taxon>
        <taxon>Magnoliopsida</taxon>
        <taxon>eudicotyledons</taxon>
        <taxon>Gunneridae</taxon>
        <taxon>Pentapetalae</taxon>
        <taxon>rosids</taxon>
        <taxon>malvids</taxon>
        <taxon>Brassicales</taxon>
        <taxon>Brassicaceae</taxon>
        <taxon>Brassiceae</taxon>
        <taxon>Brassica</taxon>
    </lineage>
</organism>
<gene>
    <name evidence="1" type="ORF">F2Q69_00028860</name>
</gene>
<accession>A0A8S9S6T2</accession>
<dbReference type="EMBL" id="QGKX02000088">
    <property type="protein sequence ID" value="KAF3587952.1"/>
    <property type="molecule type" value="Genomic_DNA"/>
</dbReference>
<dbReference type="Proteomes" id="UP000712600">
    <property type="component" value="Unassembled WGS sequence"/>
</dbReference>
<evidence type="ECO:0000313" key="1">
    <source>
        <dbReference type="EMBL" id="KAF3587952.1"/>
    </source>
</evidence>
<proteinExistence type="predicted"/>
<reference evidence="1" key="1">
    <citation type="submission" date="2019-12" db="EMBL/GenBank/DDBJ databases">
        <title>Genome sequencing and annotation of Brassica cretica.</title>
        <authorList>
            <person name="Studholme D.J."/>
            <person name="Sarris P."/>
        </authorList>
    </citation>
    <scope>NUCLEOTIDE SEQUENCE</scope>
    <source>
        <strain evidence="1">PFS-109/04</strain>
        <tissue evidence="1">Leaf</tissue>
    </source>
</reference>
<comment type="caution">
    <text evidence="1">The sequence shown here is derived from an EMBL/GenBank/DDBJ whole genome shotgun (WGS) entry which is preliminary data.</text>
</comment>